<accession>A0ABP4G6I1</accession>
<evidence type="ECO:0000313" key="4">
    <source>
        <dbReference type="Proteomes" id="UP001500943"/>
    </source>
</evidence>
<evidence type="ECO:0000313" key="3">
    <source>
        <dbReference type="EMBL" id="GAA1212486.1"/>
    </source>
</evidence>
<name>A0ABP4G6I1_9MICO</name>
<dbReference type="Pfam" id="PF03713">
    <property type="entry name" value="DUF305"/>
    <property type="match status" value="1"/>
</dbReference>
<dbReference type="PANTHER" id="PTHR36933:SF1">
    <property type="entry name" value="SLL0788 PROTEIN"/>
    <property type="match status" value="1"/>
</dbReference>
<keyword evidence="1" id="KW-0732">Signal</keyword>
<feature type="signal peptide" evidence="1">
    <location>
        <begin position="1"/>
        <end position="20"/>
    </location>
</feature>
<feature type="domain" description="DUF305" evidence="2">
    <location>
        <begin position="51"/>
        <end position="198"/>
    </location>
</feature>
<sequence length="201" mass="21232">MKIRTTALISSALTATLLLAGCSAGTAPGGVNTGENSAPSSAESGSFNAADQMFAIMMIPHHQQAVEMADLVLEKADIDERVSELAQQIKAAQDPEISIMEGWLRGWGIDYDSSETSGMAGMGHGDGMMSDADMDDLQQAEGSEASRLFLEQMIEHHEGAIVMAQAQIDEGEFPAAIELATAIVSAQTEEIVTMQAILDTL</sequence>
<gene>
    <name evidence="3" type="ORF">GCM10009655_09690</name>
</gene>
<dbReference type="Gene3D" id="1.20.1260.10">
    <property type="match status" value="1"/>
</dbReference>
<dbReference type="EMBL" id="BAAAKW010000017">
    <property type="protein sequence ID" value="GAA1212486.1"/>
    <property type="molecule type" value="Genomic_DNA"/>
</dbReference>
<evidence type="ECO:0000256" key="1">
    <source>
        <dbReference type="SAM" id="SignalP"/>
    </source>
</evidence>
<dbReference type="RefSeq" id="WP_343923694.1">
    <property type="nucleotide sequence ID" value="NZ_BAAAKW010000017.1"/>
</dbReference>
<dbReference type="InterPro" id="IPR005183">
    <property type="entry name" value="DUF305_CopM-like"/>
</dbReference>
<reference evidence="4" key="1">
    <citation type="journal article" date="2019" name="Int. J. Syst. Evol. Microbiol.">
        <title>The Global Catalogue of Microorganisms (GCM) 10K type strain sequencing project: providing services to taxonomists for standard genome sequencing and annotation.</title>
        <authorList>
            <consortium name="The Broad Institute Genomics Platform"/>
            <consortium name="The Broad Institute Genome Sequencing Center for Infectious Disease"/>
            <person name="Wu L."/>
            <person name="Ma J."/>
        </authorList>
    </citation>
    <scope>NUCLEOTIDE SEQUENCE [LARGE SCALE GENOMIC DNA]</scope>
    <source>
        <strain evidence="4">JCM 12762</strain>
    </source>
</reference>
<feature type="chain" id="PRO_5045588675" evidence="1">
    <location>
        <begin position="21"/>
        <end position="201"/>
    </location>
</feature>
<protein>
    <submittedName>
        <fullName evidence="3">DUF305 domain-containing protein</fullName>
    </submittedName>
</protein>
<evidence type="ECO:0000259" key="2">
    <source>
        <dbReference type="Pfam" id="PF03713"/>
    </source>
</evidence>
<dbReference type="PANTHER" id="PTHR36933">
    <property type="entry name" value="SLL0788 PROTEIN"/>
    <property type="match status" value="1"/>
</dbReference>
<dbReference type="InterPro" id="IPR012347">
    <property type="entry name" value="Ferritin-like"/>
</dbReference>
<dbReference type="PROSITE" id="PS51257">
    <property type="entry name" value="PROKAR_LIPOPROTEIN"/>
    <property type="match status" value="1"/>
</dbReference>
<comment type="caution">
    <text evidence="3">The sequence shown here is derived from an EMBL/GenBank/DDBJ whole genome shotgun (WGS) entry which is preliminary data.</text>
</comment>
<organism evidence="3 4">
    <name type="scientific">Rhodoglobus aureus</name>
    <dbReference type="NCBI Taxonomy" id="191497"/>
    <lineage>
        <taxon>Bacteria</taxon>
        <taxon>Bacillati</taxon>
        <taxon>Actinomycetota</taxon>
        <taxon>Actinomycetes</taxon>
        <taxon>Micrococcales</taxon>
        <taxon>Microbacteriaceae</taxon>
        <taxon>Rhodoglobus</taxon>
    </lineage>
</organism>
<dbReference type="Proteomes" id="UP001500943">
    <property type="component" value="Unassembled WGS sequence"/>
</dbReference>
<keyword evidence="4" id="KW-1185">Reference proteome</keyword>
<proteinExistence type="predicted"/>